<feature type="binding site" description="axial binding residue" evidence="8">
    <location>
        <position position="266"/>
    </location>
    <ligand>
        <name>heme</name>
        <dbReference type="ChEBI" id="CHEBI:30413"/>
    </ligand>
    <ligandPart>
        <name>Fe</name>
        <dbReference type="ChEBI" id="CHEBI:18248"/>
    </ligandPart>
</feature>
<keyword evidence="7 9" id="KW-0503">Monooxygenase</keyword>
<dbReference type="InterPro" id="IPR036396">
    <property type="entry name" value="Cyt_P450_sf"/>
</dbReference>
<dbReference type="GO" id="GO:0005506">
    <property type="term" value="F:iron ion binding"/>
    <property type="evidence" value="ECO:0007669"/>
    <property type="project" value="InterPro"/>
</dbReference>
<dbReference type="SUPFAM" id="SSF48264">
    <property type="entry name" value="Cytochrome P450"/>
    <property type="match status" value="1"/>
</dbReference>
<keyword evidence="12" id="KW-1185">Reference proteome</keyword>
<dbReference type="Proteomes" id="UP000799424">
    <property type="component" value="Unassembled WGS sequence"/>
</dbReference>
<dbReference type="InterPro" id="IPR001128">
    <property type="entry name" value="Cyt_P450"/>
</dbReference>
<evidence type="ECO:0000256" key="3">
    <source>
        <dbReference type="ARBA" id="ARBA00022617"/>
    </source>
</evidence>
<name>A0A6A7ADZ0_9PLEO</name>
<dbReference type="AlphaFoldDB" id="A0A6A7ADZ0"/>
<keyword evidence="3 8" id="KW-0349">Heme</keyword>
<proteinExistence type="inferred from homology"/>
<keyword evidence="10" id="KW-0812">Transmembrane</keyword>
<dbReference type="GO" id="GO:0016705">
    <property type="term" value="F:oxidoreductase activity, acting on paired donors, with incorporation or reduction of molecular oxygen"/>
    <property type="evidence" value="ECO:0007669"/>
    <property type="project" value="InterPro"/>
</dbReference>
<dbReference type="Gene3D" id="1.10.630.10">
    <property type="entry name" value="Cytochrome P450"/>
    <property type="match status" value="2"/>
</dbReference>
<feature type="transmembrane region" description="Helical" evidence="10">
    <location>
        <begin position="12"/>
        <end position="31"/>
    </location>
</feature>
<gene>
    <name evidence="11" type="ORF">CC86DRAFT_378354</name>
</gene>
<dbReference type="Pfam" id="PF00067">
    <property type="entry name" value="p450"/>
    <property type="match status" value="1"/>
</dbReference>
<protein>
    <submittedName>
        <fullName evidence="11">Cytochrome P450</fullName>
    </submittedName>
</protein>
<evidence type="ECO:0000256" key="2">
    <source>
        <dbReference type="ARBA" id="ARBA00010617"/>
    </source>
</evidence>
<evidence type="ECO:0000256" key="1">
    <source>
        <dbReference type="ARBA" id="ARBA00001971"/>
    </source>
</evidence>
<evidence type="ECO:0000313" key="11">
    <source>
        <dbReference type="EMBL" id="KAF2831530.1"/>
    </source>
</evidence>
<evidence type="ECO:0000256" key="6">
    <source>
        <dbReference type="ARBA" id="ARBA00023004"/>
    </source>
</evidence>
<dbReference type="PANTHER" id="PTHR24305">
    <property type="entry name" value="CYTOCHROME P450"/>
    <property type="match status" value="1"/>
</dbReference>
<reference evidence="11" key="1">
    <citation type="journal article" date="2020" name="Stud. Mycol.">
        <title>101 Dothideomycetes genomes: a test case for predicting lifestyles and emergence of pathogens.</title>
        <authorList>
            <person name="Haridas S."/>
            <person name="Albert R."/>
            <person name="Binder M."/>
            <person name="Bloem J."/>
            <person name="Labutti K."/>
            <person name="Salamov A."/>
            <person name="Andreopoulos B."/>
            <person name="Baker S."/>
            <person name="Barry K."/>
            <person name="Bills G."/>
            <person name="Bluhm B."/>
            <person name="Cannon C."/>
            <person name="Castanera R."/>
            <person name="Culley D."/>
            <person name="Daum C."/>
            <person name="Ezra D."/>
            <person name="Gonzalez J."/>
            <person name="Henrissat B."/>
            <person name="Kuo A."/>
            <person name="Liang C."/>
            <person name="Lipzen A."/>
            <person name="Lutzoni F."/>
            <person name="Magnuson J."/>
            <person name="Mondo S."/>
            <person name="Nolan M."/>
            <person name="Ohm R."/>
            <person name="Pangilinan J."/>
            <person name="Park H.-J."/>
            <person name="Ramirez L."/>
            <person name="Alfaro M."/>
            <person name="Sun H."/>
            <person name="Tritt A."/>
            <person name="Yoshinaga Y."/>
            <person name="Zwiers L.-H."/>
            <person name="Turgeon B."/>
            <person name="Goodwin S."/>
            <person name="Spatafora J."/>
            <person name="Crous P."/>
            <person name="Grigoriev I."/>
        </authorList>
    </citation>
    <scope>NUCLEOTIDE SEQUENCE</scope>
    <source>
        <strain evidence="11">CBS 113818</strain>
    </source>
</reference>
<dbReference type="GO" id="GO:0004497">
    <property type="term" value="F:monooxygenase activity"/>
    <property type="evidence" value="ECO:0007669"/>
    <property type="project" value="UniProtKB-KW"/>
</dbReference>
<dbReference type="InterPro" id="IPR017972">
    <property type="entry name" value="Cyt_P450_CS"/>
</dbReference>
<keyword evidence="6 8" id="KW-0408">Iron</keyword>
<dbReference type="PROSITE" id="PS00086">
    <property type="entry name" value="CYTOCHROME_P450"/>
    <property type="match status" value="1"/>
</dbReference>
<evidence type="ECO:0000256" key="5">
    <source>
        <dbReference type="ARBA" id="ARBA00023002"/>
    </source>
</evidence>
<evidence type="ECO:0000256" key="4">
    <source>
        <dbReference type="ARBA" id="ARBA00022723"/>
    </source>
</evidence>
<comment type="cofactor">
    <cofactor evidence="1 8">
        <name>heme</name>
        <dbReference type="ChEBI" id="CHEBI:30413"/>
    </cofactor>
</comment>
<dbReference type="EMBL" id="MU006218">
    <property type="protein sequence ID" value="KAF2831530.1"/>
    <property type="molecule type" value="Genomic_DNA"/>
</dbReference>
<sequence>MSFLQQAFRMVYVVLVVVLLPPLYFITRAIYRITLHPLVPFPDPKLRAISHLPHAIFGARGRQPYAIRGLHQQYGPVVRICPNLLSLITPSAWQDIYGHTASKKMRKYGYFKVRPDAQPMLTSEDEDHDVSVSIDIGQWFRLLAFDIISEFALNAHFQCVENAQYHPWVALLVKWFCAYSDVKKKVVREIEGAGGGWAVVSGFDVPGSTVLSVPQLATFSSPSKFSTPHHFLPERWLPSTHPARPAVTLSDRQEAFHPFSVGPKNCIGKGLAMAEIKLIVARFVQRFEFELRDDEFEVEGQTSHLFLNRPALRVGLRMRGKSRIVLRWNTGYMQEAISGLVVVESMSA</sequence>
<evidence type="ECO:0000256" key="9">
    <source>
        <dbReference type="RuleBase" id="RU000461"/>
    </source>
</evidence>
<accession>A0A6A7ADZ0</accession>
<keyword evidence="5 9" id="KW-0560">Oxidoreductase</keyword>
<evidence type="ECO:0000256" key="7">
    <source>
        <dbReference type="ARBA" id="ARBA00023033"/>
    </source>
</evidence>
<dbReference type="InterPro" id="IPR050121">
    <property type="entry name" value="Cytochrome_P450_monoxygenase"/>
</dbReference>
<dbReference type="PANTHER" id="PTHR24305:SF29">
    <property type="entry name" value="BENZOATE-PARA-HYDROXYLASE"/>
    <property type="match status" value="1"/>
</dbReference>
<evidence type="ECO:0000256" key="10">
    <source>
        <dbReference type="SAM" id="Phobius"/>
    </source>
</evidence>
<evidence type="ECO:0000313" key="12">
    <source>
        <dbReference type="Proteomes" id="UP000799424"/>
    </source>
</evidence>
<dbReference type="OrthoDB" id="1470350at2759"/>
<keyword evidence="4 8" id="KW-0479">Metal-binding</keyword>
<keyword evidence="10" id="KW-0472">Membrane</keyword>
<organism evidence="11 12">
    <name type="scientific">Ophiobolus disseminans</name>
    <dbReference type="NCBI Taxonomy" id="1469910"/>
    <lineage>
        <taxon>Eukaryota</taxon>
        <taxon>Fungi</taxon>
        <taxon>Dikarya</taxon>
        <taxon>Ascomycota</taxon>
        <taxon>Pezizomycotina</taxon>
        <taxon>Dothideomycetes</taxon>
        <taxon>Pleosporomycetidae</taxon>
        <taxon>Pleosporales</taxon>
        <taxon>Pleosporineae</taxon>
        <taxon>Phaeosphaeriaceae</taxon>
        <taxon>Ophiobolus</taxon>
    </lineage>
</organism>
<dbReference type="GO" id="GO:0020037">
    <property type="term" value="F:heme binding"/>
    <property type="evidence" value="ECO:0007669"/>
    <property type="project" value="InterPro"/>
</dbReference>
<keyword evidence="10" id="KW-1133">Transmembrane helix</keyword>
<comment type="similarity">
    <text evidence="2 9">Belongs to the cytochrome P450 family.</text>
</comment>
<evidence type="ECO:0000256" key="8">
    <source>
        <dbReference type="PIRSR" id="PIRSR602401-1"/>
    </source>
</evidence>
<dbReference type="InterPro" id="IPR002401">
    <property type="entry name" value="Cyt_P450_E_grp-I"/>
</dbReference>
<dbReference type="PRINTS" id="PR00463">
    <property type="entry name" value="EP450I"/>
</dbReference>